<comment type="subcellular location">
    <subcellularLocation>
        <location evidence="1">Cell inner membrane</location>
        <topology evidence="1">Multi-pass membrane protein</topology>
    </subcellularLocation>
    <subcellularLocation>
        <location evidence="11">Cell membrane</location>
        <topology evidence="11">Multi-pass membrane protein</topology>
    </subcellularLocation>
</comment>
<dbReference type="AlphaFoldDB" id="A0A853BLL8"/>
<dbReference type="InterPro" id="IPR004670">
    <property type="entry name" value="NhaA"/>
</dbReference>
<evidence type="ECO:0000256" key="7">
    <source>
        <dbReference type="ARBA" id="ARBA00023053"/>
    </source>
</evidence>
<comment type="similarity">
    <text evidence="11">Belongs to the NhaA Na(+)/H(+) (TC 2.A.33) antiporter family.</text>
</comment>
<dbReference type="HAMAP" id="MF_01844">
    <property type="entry name" value="NhaA"/>
    <property type="match status" value="1"/>
</dbReference>
<name>A0A853BLL8_9ACTN</name>
<feature type="transmembrane region" description="Helical" evidence="11">
    <location>
        <begin position="233"/>
        <end position="262"/>
    </location>
</feature>
<feature type="transmembrane region" description="Helical" evidence="11">
    <location>
        <begin position="356"/>
        <end position="376"/>
    </location>
</feature>
<sequence length="429" mass="44939">MTEGRSPGAIGGAGRPSGLNRLTDALREDVVSGFLLIAGAVVALVWANSPWAGAYESIRTFSFGPEPLHLHLSVEAWAADGLLAIFFFVVGNELKQEFVHGELRNPRRAMLPIIAALCGMVVPATIYALINLGNPDALGGWGIPMATDIAFAVAILAVVGRYLPPALRTFLLTLAIVDDLGAIVVIAVFYTDHLAFLPLLGAIALLAVFGYLQRGRGLAAALDRSPVPNWVVYIPLAVTAWALMHASGVHATIAGVAMGMLMRTVALPGEETDPSHRAEHVIRPWSSGVVLPFFAMMSAGVAFTGLDAIFSDTAALGVIVGLVCGKLLGIFGGSWITTKVTSAELNPSLRWVDIFGMSLLAGIGFTVSLLVTELSFPEHPEMMEDAKAGVLVASLVATVLAALVLGVRSAHYRRHGYDTAEAGAGAAGS</sequence>
<keyword evidence="3 11" id="KW-0050">Antiport</keyword>
<dbReference type="Pfam" id="PF06965">
    <property type="entry name" value="Na_H_antiport_1"/>
    <property type="match status" value="1"/>
</dbReference>
<evidence type="ECO:0000256" key="6">
    <source>
        <dbReference type="ARBA" id="ARBA00022989"/>
    </source>
</evidence>
<dbReference type="Proteomes" id="UP000575985">
    <property type="component" value="Unassembled WGS sequence"/>
</dbReference>
<comment type="catalytic activity">
    <reaction evidence="11">
        <text>Na(+)(in) + 2 H(+)(out) = Na(+)(out) + 2 H(+)(in)</text>
        <dbReference type="Rhea" id="RHEA:29251"/>
        <dbReference type="ChEBI" id="CHEBI:15378"/>
        <dbReference type="ChEBI" id="CHEBI:29101"/>
    </reaction>
</comment>
<evidence type="ECO:0000256" key="3">
    <source>
        <dbReference type="ARBA" id="ARBA00022449"/>
    </source>
</evidence>
<dbReference type="Gene3D" id="1.20.1530.10">
    <property type="entry name" value="Na+/H+ antiporter like domain"/>
    <property type="match status" value="1"/>
</dbReference>
<keyword evidence="2 11" id="KW-0813">Transport</keyword>
<keyword evidence="10 11" id="KW-0739">Sodium transport</keyword>
<comment type="caution">
    <text evidence="12">The sequence shown here is derived from an EMBL/GenBank/DDBJ whole genome shotgun (WGS) entry which is preliminary data.</text>
</comment>
<evidence type="ECO:0000256" key="2">
    <source>
        <dbReference type="ARBA" id="ARBA00022448"/>
    </source>
</evidence>
<comment type="function">
    <text evidence="11">Na(+)/H(+) antiporter that extrudes sodium in exchange for external protons.</text>
</comment>
<keyword evidence="5 11" id="KW-0812">Transmembrane</keyword>
<feature type="transmembrane region" description="Helical" evidence="11">
    <location>
        <begin position="195"/>
        <end position="212"/>
    </location>
</feature>
<feature type="transmembrane region" description="Helical" evidence="11">
    <location>
        <begin position="388"/>
        <end position="407"/>
    </location>
</feature>
<evidence type="ECO:0000256" key="1">
    <source>
        <dbReference type="ARBA" id="ARBA00004429"/>
    </source>
</evidence>
<feature type="transmembrane region" description="Helical" evidence="11">
    <location>
        <begin position="142"/>
        <end position="163"/>
    </location>
</feature>
<dbReference type="GO" id="GO:0006885">
    <property type="term" value="P:regulation of pH"/>
    <property type="evidence" value="ECO:0007669"/>
    <property type="project" value="UniProtKB-UniRule"/>
</dbReference>
<dbReference type="RefSeq" id="WP_179767108.1">
    <property type="nucleotide sequence ID" value="NZ_JACCFO010000001.1"/>
</dbReference>
<keyword evidence="7 11" id="KW-0915">Sodium</keyword>
<keyword evidence="4 11" id="KW-1003">Cell membrane</keyword>
<dbReference type="PANTHER" id="PTHR30341">
    <property type="entry name" value="SODIUM ION/PROTON ANTIPORTER NHAA-RELATED"/>
    <property type="match status" value="1"/>
</dbReference>
<dbReference type="NCBIfam" id="TIGR00773">
    <property type="entry name" value="NhaA"/>
    <property type="match status" value="1"/>
</dbReference>
<keyword evidence="8 11" id="KW-0406">Ion transport</keyword>
<feature type="transmembrane region" description="Helical" evidence="11">
    <location>
        <begin position="170"/>
        <end position="189"/>
    </location>
</feature>
<evidence type="ECO:0000256" key="5">
    <source>
        <dbReference type="ARBA" id="ARBA00022692"/>
    </source>
</evidence>
<reference evidence="12 13" key="1">
    <citation type="submission" date="2020-07" db="EMBL/GenBank/DDBJ databases">
        <title>Sequencing the genomes of 1000 actinobacteria strains.</title>
        <authorList>
            <person name="Klenk H.-P."/>
        </authorList>
    </citation>
    <scope>NUCLEOTIDE SEQUENCE [LARGE SCALE GENOMIC DNA]</scope>
    <source>
        <strain evidence="12 13">DSM 45927</strain>
    </source>
</reference>
<organism evidence="12 13">
    <name type="scientific">Streptomonospora nanhaiensis</name>
    <dbReference type="NCBI Taxonomy" id="1323731"/>
    <lineage>
        <taxon>Bacteria</taxon>
        <taxon>Bacillati</taxon>
        <taxon>Actinomycetota</taxon>
        <taxon>Actinomycetes</taxon>
        <taxon>Streptosporangiales</taxon>
        <taxon>Nocardiopsidaceae</taxon>
        <taxon>Streptomonospora</taxon>
    </lineage>
</organism>
<evidence type="ECO:0000256" key="11">
    <source>
        <dbReference type="HAMAP-Rule" id="MF_01844"/>
    </source>
</evidence>
<evidence type="ECO:0000256" key="10">
    <source>
        <dbReference type="ARBA" id="ARBA00023201"/>
    </source>
</evidence>
<feature type="transmembrane region" description="Helical" evidence="11">
    <location>
        <begin position="111"/>
        <end position="130"/>
    </location>
</feature>
<evidence type="ECO:0000256" key="9">
    <source>
        <dbReference type="ARBA" id="ARBA00023136"/>
    </source>
</evidence>
<dbReference type="GO" id="GO:0015385">
    <property type="term" value="F:sodium:proton antiporter activity"/>
    <property type="evidence" value="ECO:0007669"/>
    <property type="project" value="UniProtKB-UniRule"/>
</dbReference>
<keyword evidence="13" id="KW-1185">Reference proteome</keyword>
<feature type="transmembrane region" description="Helical" evidence="11">
    <location>
        <begin position="30"/>
        <end position="48"/>
    </location>
</feature>
<evidence type="ECO:0000256" key="4">
    <source>
        <dbReference type="ARBA" id="ARBA00022475"/>
    </source>
</evidence>
<proteinExistence type="inferred from homology"/>
<accession>A0A853BLL8</accession>
<keyword evidence="9 11" id="KW-0472">Membrane</keyword>
<evidence type="ECO:0000313" key="12">
    <source>
        <dbReference type="EMBL" id="NYI95615.1"/>
    </source>
</evidence>
<dbReference type="GO" id="GO:0005886">
    <property type="term" value="C:plasma membrane"/>
    <property type="evidence" value="ECO:0007669"/>
    <property type="project" value="UniProtKB-SubCell"/>
</dbReference>
<keyword evidence="6 11" id="KW-1133">Transmembrane helix</keyword>
<feature type="transmembrane region" description="Helical" evidence="11">
    <location>
        <begin position="315"/>
        <end position="336"/>
    </location>
</feature>
<gene>
    <name evidence="11" type="primary">nhaA</name>
    <name evidence="12" type="ORF">HNR12_001892</name>
</gene>
<dbReference type="EMBL" id="JACCFO010000001">
    <property type="protein sequence ID" value="NYI95615.1"/>
    <property type="molecule type" value="Genomic_DNA"/>
</dbReference>
<feature type="transmembrane region" description="Helical" evidence="11">
    <location>
        <begin position="68"/>
        <end position="90"/>
    </location>
</feature>
<protein>
    <recommendedName>
        <fullName evidence="11">Na(+)/H(+) antiporter NhaA</fullName>
    </recommendedName>
    <alternativeName>
        <fullName evidence="11">Sodium/proton antiporter NhaA</fullName>
    </alternativeName>
</protein>
<dbReference type="InterPro" id="IPR023171">
    <property type="entry name" value="Na/H_antiporter_dom_sf"/>
</dbReference>
<feature type="transmembrane region" description="Helical" evidence="11">
    <location>
        <begin position="282"/>
        <end position="303"/>
    </location>
</feature>
<evidence type="ECO:0000313" key="13">
    <source>
        <dbReference type="Proteomes" id="UP000575985"/>
    </source>
</evidence>
<evidence type="ECO:0000256" key="8">
    <source>
        <dbReference type="ARBA" id="ARBA00023065"/>
    </source>
</evidence>
<dbReference type="PANTHER" id="PTHR30341:SF0">
    <property type="entry name" value="NA(+)_H(+) ANTIPORTER NHAA"/>
    <property type="match status" value="1"/>
</dbReference>